<dbReference type="InterPro" id="IPR014977">
    <property type="entry name" value="WRC_dom"/>
</dbReference>
<comment type="subcellular location">
    <subcellularLocation>
        <location evidence="1 4 5">Nucleus</location>
    </subcellularLocation>
</comment>
<sequence>MMVHHENQHGGGGVGGGGGGPAGGAFPNVVLLPSDVSGGARGDNGGLGGGFVRTLQPYDMAPTVHTAFRSPGAMLGYPFTHAQWKELERQAMIYKYMMASIPVPAELLIPMFTSRDGPPRYSFGNGYSLRYSSNGDPEPGRCKRTDGKKWRCSREVAPDQKYCERHLHRGRPRSRKPVELHPSVSKKTRLLHQPSPLPKTEDPSFLHKPSRSSHSVESPLKEARNTDWLMIGESSPVPMPDQQQWPSLMHSKIGSAAESSLDNFNPFLVKEEPLNLSFSTGFPSGEIHHLSKNQFFLNSYSLPLDKTQIENPKGFIDAWSNSVSAGNNSRCSVSSDENISLSSLTLSVGGNNSFEEQMGRAHLGVSRLDSDQNPSRNHSHATSWLGSTSWVSSTPGGPLAEVLGAGINATLSNPPSPGAGNEDPGSVLTTTVSSPSGVLHRTLASLSDSSGGSSPTPSSSMARSEITVKWFNPNKLASS</sequence>
<dbReference type="SMART" id="SM00951">
    <property type="entry name" value="QLQ"/>
    <property type="match status" value="1"/>
</dbReference>
<proteinExistence type="inferred from homology"/>
<evidence type="ECO:0000313" key="9">
    <source>
        <dbReference type="Proteomes" id="UP000827889"/>
    </source>
</evidence>
<reference evidence="10" key="1">
    <citation type="submission" date="2025-08" db="UniProtKB">
        <authorList>
            <consortium name="RefSeq"/>
        </authorList>
    </citation>
    <scope>IDENTIFICATION</scope>
    <source>
        <tissue evidence="10">Leaf</tissue>
    </source>
</reference>
<feature type="compositionally biased region" description="Polar residues" evidence="6">
    <location>
        <begin position="371"/>
        <end position="390"/>
    </location>
</feature>
<comment type="similarity">
    <text evidence="2 5">Belongs to the GRF family.</text>
</comment>
<gene>
    <name evidence="10" type="primary">LOC115742296</name>
</gene>
<dbReference type="Proteomes" id="UP000827889">
    <property type="component" value="Chromosome 10"/>
</dbReference>
<feature type="compositionally biased region" description="Polar residues" evidence="6">
    <location>
        <begin position="427"/>
        <end position="436"/>
    </location>
</feature>
<dbReference type="KEGG" id="rarg:115742296"/>
<evidence type="ECO:0000256" key="4">
    <source>
        <dbReference type="PROSITE-ProRule" id="PRU01002"/>
    </source>
</evidence>
<dbReference type="GO" id="GO:0006355">
    <property type="term" value="P:regulation of DNA-templated transcription"/>
    <property type="evidence" value="ECO:0007669"/>
    <property type="project" value="InterPro"/>
</dbReference>
<keyword evidence="5" id="KW-0804">Transcription</keyword>
<dbReference type="PROSITE" id="PS51667">
    <property type="entry name" value="WRC"/>
    <property type="match status" value="1"/>
</dbReference>
<dbReference type="GO" id="GO:0005524">
    <property type="term" value="F:ATP binding"/>
    <property type="evidence" value="ECO:0007669"/>
    <property type="project" value="UniProtKB-UniRule"/>
</dbReference>
<dbReference type="OrthoDB" id="1937002at2759"/>
<feature type="region of interest" description="Disordered" evidence="6">
    <location>
        <begin position="163"/>
        <end position="223"/>
    </location>
</feature>
<feature type="compositionally biased region" description="Basic residues" evidence="6">
    <location>
        <begin position="166"/>
        <end position="175"/>
    </location>
</feature>
<dbReference type="AlphaFoldDB" id="A0A8B8PC53"/>
<feature type="compositionally biased region" description="Low complexity" evidence="6">
    <location>
        <begin position="442"/>
        <end position="464"/>
    </location>
</feature>
<comment type="function">
    <text evidence="5">Transcription activator.</text>
</comment>
<evidence type="ECO:0000256" key="3">
    <source>
        <dbReference type="ARBA" id="ARBA00023242"/>
    </source>
</evidence>
<dbReference type="Pfam" id="PF08879">
    <property type="entry name" value="WRC"/>
    <property type="match status" value="1"/>
</dbReference>
<organism evidence="9 10">
    <name type="scientific">Rhodamnia argentea</name>
    <dbReference type="NCBI Taxonomy" id="178133"/>
    <lineage>
        <taxon>Eukaryota</taxon>
        <taxon>Viridiplantae</taxon>
        <taxon>Streptophyta</taxon>
        <taxon>Embryophyta</taxon>
        <taxon>Tracheophyta</taxon>
        <taxon>Spermatophyta</taxon>
        <taxon>Magnoliopsida</taxon>
        <taxon>eudicotyledons</taxon>
        <taxon>Gunneridae</taxon>
        <taxon>Pentapetalae</taxon>
        <taxon>rosids</taxon>
        <taxon>malvids</taxon>
        <taxon>Myrtales</taxon>
        <taxon>Myrtaceae</taxon>
        <taxon>Myrtoideae</taxon>
        <taxon>Myrteae</taxon>
        <taxon>Australasian group</taxon>
        <taxon>Rhodamnia</taxon>
    </lineage>
</organism>
<evidence type="ECO:0000256" key="1">
    <source>
        <dbReference type="ARBA" id="ARBA00004123"/>
    </source>
</evidence>
<feature type="short sequence motif" description="Bipartite nuclear localization signal" evidence="4">
    <location>
        <begin position="169"/>
        <end position="176"/>
    </location>
</feature>
<comment type="domain">
    <text evidence="5">The QLQ domain and WRC domain may be involved in protein-protein interaction and DNA-binding, respectively.</text>
</comment>
<keyword evidence="9" id="KW-1185">Reference proteome</keyword>
<evidence type="ECO:0000259" key="8">
    <source>
        <dbReference type="PROSITE" id="PS51667"/>
    </source>
</evidence>
<dbReference type="GO" id="GO:0006351">
    <property type="term" value="P:DNA-templated transcription"/>
    <property type="evidence" value="ECO:0007669"/>
    <property type="project" value="UniProtKB-UniRule"/>
</dbReference>
<dbReference type="PANTHER" id="PTHR31602:SF101">
    <property type="entry name" value="GROWTH-REGULATING FACTOR 7"/>
    <property type="match status" value="1"/>
</dbReference>
<feature type="region of interest" description="Disordered" evidence="6">
    <location>
        <begin position="367"/>
        <end position="390"/>
    </location>
</feature>
<feature type="domain" description="QLQ" evidence="7">
    <location>
        <begin position="78"/>
        <end position="113"/>
    </location>
</feature>
<dbReference type="GO" id="GO:0005634">
    <property type="term" value="C:nucleus"/>
    <property type="evidence" value="ECO:0007669"/>
    <property type="project" value="UniProtKB-SubCell"/>
</dbReference>
<evidence type="ECO:0000259" key="7">
    <source>
        <dbReference type="PROSITE" id="PS51666"/>
    </source>
</evidence>
<dbReference type="PANTHER" id="PTHR31602">
    <property type="entry name" value="GROWTH-REGULATING FACTOR 5"/>
    <property type="match status" value="1"/>
</dbReference>
<feature type="region of interest" description="Disordered" evidence="6">
    <location>
        <begin position="409"/>
        <end position="464"/>
    </location>
</feature>
<dbReference type="Pfam" id="PF08880">
    <property type="entry name" value="QLQ"/>
    <property type="match status" value="1"/>
</dbReference>
<evidence type="ECO:0000256" key="6">
    <source>
        <dbReference type="SAM" id="MobiDB-lite"/>
    </source>
</evidence>
<keyword evidence="5" id="KW-0805">Transcription regulation</keyword>
<dbReference type="InterPro" id="IPR014978">
    <property type="entry name" value="Gln-Leu-Gln_QLQ"/>
</dbReference>
<evidence type="ECO:0000313" key="10">
    <source>
        <dbReference type="RefSeq" id="XP_030532361.1"/>
    </source>
</evidence>
<accession>A0A8B8PC53</accession>
<dbReference type="PROSITE" id="PS51666">
    <property type="entry name" value="QLQ"/>
    <property type="match status" value="1"/>
</dbReference>
<keyword evidence="3 4" id="KW-0539">Nucleus</keyword>
<dbReference type="GeneID" id="115742296"/>
<evidence type="ECO:0000256" key="2">
    <source>
        <dbReference type="ARBA" id="ARBA00008122"/>
    </source>
</evidence>
<name>A0A8B8PC53_9MYRT</name>
<dbReference type="RefSeq" id="XP_030532361.1">
    <property type="nucleotide sequence ID" value="XM_030676501.2"/>
</dbReference>
<keyword evidence="5" id="KW-0010">Activator</keyword>
<dbReference type="InterPro" id="IPR031137">
    <property type="entry name" value="GRF"/>
</dbReference>
<dbReference type="GO" id="GO:0099402">
    <property type="term" value="P:plant organ development"/>
    <property type="evidence" value="ECO:0007669"/>
    <property type="project" value="UniProtKB-ARBA"/>
</dbReference>
<feature type="domain" description="WRC" evidence="8">
    <location>
        <begin position="136"/>
        <end position="180"/>
    </location>
</feature>
<feature type="short sequence motif" description="Bipartite nuclear localization signal" evidence="4">
    <location>
        <begin position="141"/>
        <end position="151"/>
    </location>
</feature>
<evidence type="ECO:0000256" key="5">
    <source>
        <dbReference type="RuleBase" id="RU367127"/>
    </source>
</evidence>
<protein>
    <recommendedName>
        <fullName evidence="5">Growth-regulating factor</fullName>
    </recommendedName>
</protein>